<dbReference type="Proteomes" id="UP000663870">
    <property type="component" value="Unassembled WGS sequence"/>
</dbReference>
<feature type="compositionally biased region" description="Acidic residues" evidence="1">
    <location>
        <begin position="111"/>
        <end position="149"/>
    </location>
</feature>
<feature type="signal peptide" evidence="2">
    <location>
        <begin position="1"/>
        <end position="20"/>
    </location>
</feature>
<gene>
    <name evidence="4" type="ORF">JXQ802_LOCUS15027</name>
    <name evidence="3" type="ORF">PYM288_LOCUS12873</name>
</gene>
<feature type="chain" id="PRO_5036410240" evidence="2">
    <location>
        <begin position="21"/>
        <end position="175"/>
    </location>
</feature>
<reference evidence="4" key="1">
    <citation type="submission" date="2021-02" db="EMBL/GenBank/DDBJ databases">
        <authorList>
            <person name="Nowell W R."/>
        </authorList>
    </citation>
    <scope>NUCLEOTIDE SEQUENCE</scope>
</reference>
<organism evidence="4 5">
    <name type="scientific">Rotaria sordida</name>
    <dbReference type="NCBI Taxonomy" id="392033"/>
    <lineage>
        <taxon>Eukaryota</taxon>
        <taxon>Metazoa</taxon>
        <taxon>Spiralia</taxon>
        <taxon>Gnathifera</taxon>
        <taxon>Rotifera</taxon>
        <taxon>Eurotatoria</taxon>
        <taxon>Bdelloidea</taxon>
        <taxon>Philodinida</taxon>
        <taxon>Philodinidae</taxon>
        <taxon>Rotaria</taxon>
    </lineage>
</organism>
<evidence type="ECO:0000313" key="4">
    <source>
        <dbReference type="EMBL" id="CAF1018337.1"/>
    </source>
</evidence>
<sequence length="175" mass="19483">MHSTSISLLAFGLLVTVAMARPWSGHSHGHTGDGTSQGSNGHRWVKYPSPRHIYLPRHLAEKLERPWPAFTAKKIANGKYMVIGPAFIFKVKATDDISTTSVPEISTTEQPEVEETTTESIVEESTPEPEETTSEPEPEETTSEPEPEETTQGVPSFFKKGSYSINNDEQLYFFQ</sequence>
<proteinExistence type="predicted"/>
<accession>A0A814I5B0</accession>
<name>A0A814I5B0_9BILA</name>
<feature type="region of interest" description="Disordered" evidence="1">
    <location>
        <begin position="101"/>
        <end position="162"/>
    </location>
</feature>
<keyword evidence="5" id="KW-1185">Reference proteome</keyword>
<comment type="caution">
    <text evidence="4">The sequence shown here is derived from an EMBL/GenBank/DDBJ whole genome shotgun (WGS) entry which is preliminary data.</text>
</comment>
<dbReference type="EMBL" id="CAJNOH010000247">
    <property type="protein sequence ID" value="CAF0966325.1"/>
    <property type="molecule type" value="Genomic_DNA"/>
</dbReference>
<evidence type="ECO:0000256" key="2">
    <source>
        <dbReference type="SAM" id="SignalP"/>
    </source>
</evidence>
<evidence type="ECO:0000313" key="5">
    <source>
        <dbReference type="Proteomes" id="UP000663870"/>
    </source>
</evidence>
<protein>
    <submittedName>
        <fullName evidence="4">Uncharacterized protein</fullName>
    </submittedName>
</protein>
<keyword evidence="2" id="KW-0732">Signal</keyword>
<dbReference type="AlphaFoldDB" id="A0A814I5B0"/>
<dbReference type="EMBL" id="CAJNOL010000344">
    <property type="protein sequence ID" value="CAF1018337.1"/>
    <property type="molecule type" value="Genomic_DNA"/>
</dbReference>
<dbReference type="Proteomes" id="UP000663854">
    <property type="component" value="Unassembled WGS sequence"/>
</dbReference>
<evidence type="ECO:0000256" key="1">
    <source>
        <dbReference type="SAM" id="MobiDB-lite"/>
    </source>
</evidence>
<evidence type="ECO:0000313" key="3">
    <source>
        <dbReference type="EMBL" id="CAF0966325.1"/>
    </source>
</evidence>